<feature type="region of interest" description="Disordered" evidence="1">
    <location>
        <begin position="135"/>
        <end position="156"/>
    </location>
</feature>
<dbReference type="PANTHER" id="PTHR47069">
    <property type="match status" value="1"/>
</dbReference>
<keyword evidence="4" id="KW-1185">Reference proteome</keyword>
<dbReference type="PANTHER" id="PTHR47069:SF1">
    <property type="entry name" value="OS03G0580500 PROTEIN"/>
    <property type="match status" value="1"/>
</dbReference>
<dbReference type="AlphaFoldDB" id="A0A6G1BPQ2"/>
<accession>A0A6G1BPQ2</accession>
<dbReference type="Proteomes" id="UP000479710">
    <property type="component" value="Unassembled WGS sequence"/>
</dbReference>
<name>A0A6G1BPQ2_9ORYZ</name>
<gene>
    <name evidence="3" type="ORF">E2562_034415</name>
</gene>
<evidence type="ECO:0000313" key="3">
    <source>
        <dbReference type="EMBL" id="KAF0889959.1"/>
    </source>
</evidence>
<evidence type="ECO:0000256" key="1">
    <source>
        <dbReference type="SAM" id="MobiDB-lite"/>
    </source>
</evidence>
<dbReference type="OrthoDB" id="679580at2759"/>
<proteinExistence type="predicted"/>
<sequence>MGIFTATGWKNVVSKFADKSGDKRTKKQLKNKLDILKKDYTVFMEFKNCATGLGWDAEKKTIDCPKEWWDEHLARCNNPEKGIKCSHVKFRKNGPKFLEDMHIIFGKAHVDGSTAACPGDISSNDTSDEDVAEVAKPTKEKEKAVNQGKRKRKAVEEKEEKSPFYRMYKNTCLKIETAAERISTSVEASSATTINPIPTIAEAVKMVKECGVEEGTALIWKL</sequence>
<organism evidence="3 4">
    <name type="scientific">Oryza meyeriana var. granulata</name>
    <dbReference type="NCBI Taxonomy" id="110450"/>
    <lineage>
        <taxon>Eukaryota</taxon>
        <taxon>Viridiplantae</taxon>
        <taxon>Streptophyta</taxon>
        <taxon>Embryophyta</taxon>
        <taxon>Tracheophyta</taxon>
        <taxon>Spermatophyta</taxon>
        <taxon>Magnoliopsida</taxon>
        <taxon>Liliopsida</taxon>
        <taxon>Poales</taxon>
        <taxon>Poaceae</taxon>
        <taxon>BOP clade</taxon>
        <taxon>Oryzoideae</taxon>
        <taxon>Oryzeae</taxon>
        <taxon>Oryzinae</taxon>
        <taxon>Oryza</taxon>
        <taxon>Oryza meyeriana</taxon>
    </lineage>
</organism>
<comment type="caution">
    <text evidence="3">The sequence shown here is derived from an EMBL/GenBank/DDBJ whole genome shotgun (WGS) entry which is preliminary data.</text>
</comment>
<evidence type="ECO:0000259" key="2">
    <source>
        <dbReference type="Pfam" id="PF12776"/>
    </source>
</evidence>
<dbReference type="InterPro" id="IPR024752">
    <property type="entry name" value="Myb/SANT-like_dom"/>
</dbReference>
<dbReference type="Pfam" id="PF12776">
    <property type="entry name" value="Myb_DNA-bind_3"/>
    <property type="match status" value="1"/>
</dbReference>
<protein>
    <recommendedName>
        <fullName evidence="2">Myb/SANT-like domain-containing protein</fullName>
    </recommendedName>
</protein>
<evidence type="ECO:0000313" key="4">
    <source>
        <dbReference type="Proteomes" id="UP000479710"/>
    </source>
</evidence>
<reference evidence="3 4" key="1">
    <citation type="submission" date="2019-11" db="EMBL/GenBank/DDBJ databases">
        <title>Whole genome sequence of Oryza granulata.</title>
        <authorList>
            <person name="Li W."/>
        </authorList>
    </citation>
    <scope>NUCLEOTIDE SEQUENCE [LARGE SCALE GENOMIC DNA]</scope>
    <source>
        <strain evidence="4">cv. Menghai</strain>
        <tissue evidence="3">Leaf</tissue>
    </source>
</reference>
<dbReference type="EMBL" id="SPHZ02000012">
    <property type="protein sequence ID" value="KAF0889959.1"/>
    <property type="molecule type" value="Genomic_DNA"/>
</dbReference>
<feature type="domain" description="Myb/SANT-like" evidence="2">
    <location>
        <begin position="3"/>
        <end position="72"/>
    </location>
</feature>